<protein>
    <recommendedName>
        <fullName evidence="2">DUF4268 domain-containing protein</fullName>
    </recommendedName>
</protein>
<dbReference type="InterPro" id="IPR025364">
    <property type="entry name" value="DUF4268"/>
</dbReference>
<sequence length="405" mass="46316">MTSEKLLRLKKLAEKRRQQTYPGYLSVSEFHDGKHDCDFVSPYSKGACDVNSKLFLLLQDWSSEEELKGPEKPEQIRLGRTPSLPTNKNLSRLLSEVYGVTLADTFATNLFPFIKPGRISEKIPMVLLVQAAKEYAIPQIEIVAPQIVICFGMPVFQAMRAACGLSAVANAEEARANPFRLGAVTVFQQAHPGGLGIANRRGFENVLNDWMEMRGQMDTVSNSDRDVPSHNLTRTKPRAPKMTHEVERTQESTPSNGRELQSRFLLTFQDYMDNHDCLFQPGRQDRERKLQFRLGKSGTQLCIKVLQQDNIIRVEFRTTGKNADVFYQQLLTQRSKIEEELGESPQWRAKEGNNRKQIILNREICLADESRWPEYCEWLLEKLNLFYGVFAPRVEQLQTGSRVSD</sequence>
<name>A0A2S8G064_9BACT</name>
<accession>A0A2S8G064</accession>
<dbReference type="Gene3D" id="3.40.470.10">
    <property type="entry name" value="Uracil-DNA glycosylase-like domain"/>
    <property type="match status" value="1"/>
</dbReference>
<dbReference type="SUPFAM" id="SSF52141">
    <property type="entry name" value="Uracil-DNA glycosylase-like"/>
    <property type="match status" value="1"/>
</dbReference>
<feature type="domain" description="DUF4268" evidence="2">
    <location>
        <begin position="261"/>
        <end position="393"/>
    </location>
</feature>
<feature type="region of interest" description="Disordered" evidence="1">
    <location>
        <begin position="219"/>
        <end position="258"/>
    </location>
</feature>
<dbReference type="AlphaFoldDB" id="A0A2S8G064"/>
<dbReference type="OrthoDB" id="570199at2"/>
<evidence type="ECO:0000256" key="1">
    <source>
        <dbReference type="SAM" id="MobiDB-lite"/>
    </source>
</evidence>
<proteinExistence type="predicted"/>
<reference evidence="3 4" key="1">
    <citation type="submission" date="2018-02" db="EMBL/GenBank/DDBJ databases">
        <title>Comparative genomes isolates from brazilian mangrove.</title>
        <authorList>
            <person name="Araujo J.E."/>
            <person name="Taketani R.G."/>
            <person name="Silva M.C.P."/>
            <person name="Loureco M.V."/>
            <person name="Andreote F.D."/>
        </authorList>
    </citation>
    <scope>NUCLEOTIDE SEQUENCE [LARGE SCALE GENOMIC DNA]</scope>
    <source>
        <strain evidence="3 4">Hex-1 MGV</strain>
    </source>
</reference>
<gene>
    <name evidence="3" type="ORF">C5Y83_07830</name>
</gene>
<comment type="caution">
    <text evidence="3">The sequence shown here is derived from an EMBL/GenBank/DDBJ whole genome shotgun (WGS) entry which is preliminary data.</text>
</comment>
<evidence type="ECO:0000313" key="3">
    <source>
        <dbReference type="EMBL" id="PQO37842.1"/>
    </source>
</evidence>
<evidence type="ECO:0000259" key="2">
    <source>
        <dbReference type="Pfam" id="PF14088"/>
    </source>
</evidence>
<dbReference type="InterPro" id="IPR036895">
    <property type="entry name" value="Uracil-DNA_glycosylase-like_sf"/>
</dbReference>
<dbReference type="Proteomes" id="UP000238322">
    <property type="component" value="Unassembled WGS sequence"/>
</dbReference>
<organism evidence="3 4">
    <name type="scientific">Blastopirellula marina</name>
    <dbReference type="NCBI Taxonomy" id="124"/>
    <lineage>
        <taxon>Bacteria</taxon>
        <taxon>Pseudomonadati</taxon>
        <taxon>Planctomycetota</taxon>
        <taxon>Planctomycetia</taxon>
        <taxon>Pirellulales</taxon>
        <taxon>Pirellulaceae</taxon>
        <taxon>Blastopirellula</taxon>
    </lineage>
</organism>
<evidence type="ECO:0000313" key="4">
    <source>
        <dbReference type="Proteomes" id="UP000238322"/>
    </source>
</evidence>
<dbReference type="RefSeq" id="WP_105329091.1">
    <property type="nucleotide sequence ID" value="NZ_PUHY01000005.1"/>
</dbReference>
<dbReference type="EMBL" id="PUHY01000005">
    <property type="protein sequence ID" value="PQO37842.1"/>
    <property type="molecule type" value="Genomic_DNA"/>
</dbReference>
<dbReference type="Pfam" id="PF14088">
    <property type="entry name" value="DUF4268"/>
    <property type="match status" value="1"/>
</dbReference>